<protein>
    <submittedName>
        <fullName evidence="1">Uncharacterized protein</fullName>
    </submittedName>
</protein>
<keyword evidence="2" id="KW-1185">Reference proteome</keyword>
<sequence length="56" mass="6518">MLPQFKNKKAEYKSYAYYYSSPADVLNSMKDVLRHYNIDVCPLSYSKIHSKIVPTA</sequence>
<dbReference type="AlphaFoldDB" id="A0A3P6RDZ6"/>
<evidence type="ECO:0000313" key="1">
    <source>
        <dbReference type="EMBL" id="VDK58739.1"/>
    </source>
</evidence>
<gene>
    <name evidence="1" type="ORF">GPUH_LOCUS7551</name>
</gene>
<name>A0A3P6RDZ6_9BILA</name>
<dbReference type="Proteomes" id="UP000271098">
    <property type="component" value="Unassembled WGS sequence"/>
</dbReference>
<evidence type="ECO:0000313" key="2">
    <source>
        <dbReference type="Proteomes" id="UP000271098"/>
    </source>
</evidence>
<dbReference type="EMBL" id="UYRT01019765">
    <property type="protein sequence ID" value="VDK58739.1"/>
    <property type="molecule type" value="Genomic_DNA"/>
</dbReference>
<organism evidence="1 2">
    <name type="scientific">Gongylonema pulchrum</name>
    <dbReference type="NCBI Taxonomy" id="637853"/>
    <lineage>
        <taxon>Eukaryota</taxon>
        <taxon>Metazoa</taxon>
        <taxon>Ecdysozoa</taxon>
        <taxon>Nematoda</taxon>
        <taxon>Chromadorea</taxon>
        <taxon>Rhabditida</taxon>
        <taxon>Spirurina</taxon>
        <taxon>Spiruromorpha</taxon>
        <taxon>Spiruroidea</taxon>
        <taxon>Gongylonematidae</taxon>
        <taxon>Gongylonema</taxon>
    </lineage>
</organism>
<proteinExistence type="predicted"/>
<accession>A0A3P6RDZ6</accession>
<reference evidence="1 2" key="1">
    <citation type="submission" date="2018-11" db="EMBL/GenBank/DDBJ databases">
        <authorList>
            <consortium name="Pathogen Informatics"/>
        </authorList>
    </citation>
    <scope>NUCLEOTIDE SEQUENCE [LARGE SCALE GENOMIC DNA]</scope>
</reference>